<evidence type="ECO:0000259" key="4">
    <source>
        <dbReference type="PROSITE" id="PS51379"/>
    </source>
</evidence>
<reference evidence="6" key="1">
    <citation type="submission" date="2016-10" db="EMBL/GenBank/DDBJ databases">
        <authorList>
            <person name="Varghese N."/>
            <person name="Submissions S."/>
        </authorList>
    </citation>
    <scope>NUCLEOTIDE SEQUENCE [LARGE SCALE GENOMIC DNA]</scope>
    <source>
        <strain evidence="6">NLAE-zl-C57</strain>
    </source>
</reference>
<evidence type="ECO:0000256" key="1">
    <source>
        <dbReference type="ARBA" id="ARBA00022723"/>
    </source>
</evidence>
<dbReference type="InterPro" id="IPR052977">
    <property type="entry name" value="Polyferredoxin-like_ET"/>
</dbReference>
<dbReference type="GO" id="GO:0046872">
    <property type="term" value="F:metal ion binding"/>
    <property type="evidence" value="ECO:0007669"/>
    <property type="project" value="UniProtKB-KW"/>
</dbReference>
<sequence length="399" mass="45264">MPSLALRQDCTGCGACAYRCPKHCIHMEADKIGVAYPRIDDSACVDCCVCEKVCPIITPSLLMETRKCYAAWNNDKDERSTSASGGIAIAIYQEALINGMVAIGASQNADWTVTHKVVKTPQELTPLKNSKYTFSSALEVYPRIQELLKVGKSIVMVGLPCQIAAVRSLFGEHTSLFLIDIVCHGSTPTLYLQQHIQSLEKMIGEKANRMSFRSPEKGTENYFFTLYNNRDEIIYAKRSIDGDSYNIGFHRAISYRENCYHCRFACPERVSDITLGDYHGLGKEKPCSYSEKKVSTILIHTNKGQQLVDSLITKGIIFAEERPISESVNGDAQLRRPSPKTASRYDFEKYISNYQGDFERAMGRVINMNRYRENRQRIKETPQRLIRKIMNLIRLDYIK</sequence>
<dbReference type="PROSITE" id="PS00198">
    <property type="entry name" value="4FE4S_FER_1"/>
    <property type="match status" value="1"/>
</dbReference>
<feature type="domain" description="4Fe-4S ferredoxin-type" evidence="4">
    <location>
        <begin position="2"/>
        <end position="30"/>
    </location>
</feature>
<dbReference type="InterPro" id="IPR017896">
    <property type="entry name" value="4Fe4S_Fe-S-bd"/>
</dbReference>
<dbReference type="GO" id="GO:0051536">
    <property type="term" value="F:iron-sulfur cluster binding"/>
    <property type="evidence" value="ECO:0007669"/>
    <property type="project" value="UniProtKB-KW"/>
</dbReference>
<feature type="domain" description="4Fe-4S ferredoxin-type" evidence="4">
    <location>
        <begin position="35"/>
        <end position="64"/>
    </location>
</feature>
<dbReference type="PROSITE" id="PS51379">
    <property type="entry name" value="4FE4S_FER_2"/>
    <property type="match status" value="2"/>
</dbReference>
<organism evidence="5 6">
    <name type="scientific">Bacteroides ovatus</name>
    <dbReference type="NCBI Taxonomy" id="28116"/>
    <lineage>
        <taxon>Bacteria</taxon>
        <taxon>Pseudomonadati</taxon>
        <taxon>Bacteroidota</taxon>
        <taxon>Bacteroidia</taxon>
        <taxon>Bacteroidales</taxon>
        <taxon>Bacteroidaceae</taxon>
        <taxon>Bacteroides</taxon>
    </lineage>
</organism>
<evidence type="ECO:0000256" key="3">
    <source>
        <dbReference type="ARBA" id="ARBA00023014"/>
    </source>
</evidence>
<dbReference type="EMBL" id="FNDO01000013">
    <property type="protein sequence ID" value="SDH77460.1"/>
    <property type="molecule type" value="Genomic_DNA"/>
</dbReference>
<dbReference type="Pfam" id="PF04432">
    <property type="entry name" value="FrhB_FdhB_C"/>
    <property type="match status" value="1"/>
</dbReference>
<dbReference type="InterPro" id="IPR017900">
    <property type="entry name" value="4Fe4S_Fe_S_CS"/>
</dbReference>
<name>A0A1G8F5Q3_BACOV</name>
<evidence type="ECO:0000256" key="2">
    <source>
        <dbReference type="ARBA" id="ARBA00023004"/>
    </source>
</evidence>
<dbReference type="InterPro" id="IPR007525">
    <property type="entry name" value="FrhB_FdhB_C"/>
</dbReference>
<keyword evidence="3" id="KW-0411">Iron-sulfur</keyword>
<keyword evidence="2" id="KW-0408">Iron</keyword>
<dbReference type="Pfam" id="PF04422">
    <property type="entry name" value="FrhB_FdhB_N"/>
    <property type="match status" value="1"/>
</dbReference>
<proteinExistence type="predicted"/>
<accession>A0A1G8F5Q3</accession>
<dbReference type="RefSeq" id="WP_074637013.1">
    <property type="nucleotide sequence ID" value="NZ_FNDO01000013.1"/>
</dbReference>
<dbReference type="Proteomes" id="UP000181870">
    <property type="component" value="Unassembled WGS sequence"/>
</dbReference>
<dbReference type="PANTHER" id="PTHR43193">
    <property type="match status" value="1"/>
</dbReference>
<dbReference type="Gene3D" id="3.30.70.20">
    <property type="match status" value="1"/>
</dbReference>
<dbReference type="PANTHER" id="PTHR43193:SF2">
    <property type="entry name" value="POLYFERREDOXIN PROTEIN FWDF"/>
    <property type="match status" value="1"/>
</dbReference>
<evidence type="ECO:0000313" key="6">
    <source>
        <dbReference type="Proteomes" id="UP000181870"/>
    </source>
</evidence>
<gene>
    <name evidence="5" type="ORF">SAMN05192582_10139</name>
</gene>
<evidence type="ECO:0000313" key="5">
    <source>
        <dbReference type="EMBL" id="SDH77460.1"/>
    </source>
</evidence>
<dbReference type="SUPFAM" id="SSF54862">
    <property type="entry name" value="4Fe-4S ferredoxins"/>
    <property type="match status" value="1"/>
</dbReference>
<protein>
    <submittedName>
        <fullName evidence="5">Coenzyme F420-reducing hydrogenase, beta subunit</fullName>
    </submittedName>
</protein>
<dbReference type="AlphaFoldDB" id="A0A1G8F5Q3"/>
<dbReference type="InterPro" id="IPR007516">
    <property type="entry name" value="Co_F420_Hydgase/DH_bsu_N"/>
</dbReference>
<keyword evidence="1" id="KW-0479">Metal-binding</keyword>